<evidence type="ECO:0000256" key="4">
    <source>
        <dbReference type="ARBA" id="ARBA00034521"/>
    </source>
</evidence>
<evidence type="ECO:0000256" key="3">
    <source>
        <dbReference type="ARBA" id="ARBA00034487"/>
    </source>
</evidence>
<evidence type="ECO:0000313" key="11">
    <source>
        <dbReference type="EMBL" id="OGI49086.1"/>
    </source>
</evidence>
<evidence type="ECO:0000256" key="7">
    <source>
        <dbReference type="ARBA" id="ARBA00047943"/>
    </source>
</evidence>
<comment type="catalytic activity">
    <reaction evidence="6">
        <text>arsenic triglutathione + [thioredoxin]-dithiol + S-adenosyl-L-methionine + 2 H2O = methylarsonous acid + [thioredoxin]-disulfide + 3 glutathione + S-adenosyl-L-homocysteine + H(+)</text>
        <dbReference type="Rhea" id="RHEA:69460"/>
        <dbReference type="Rhea" id="RHEA-COMP:10698"/>
        <dbReference type="Rhea" id="RHEA-COMP:10700"/>
        <dbReference type="ChEBI" id="CHEBI:15377"/>
        <dbReference type="ChEBI" id="CHEBI:15378"/>
        <dbReference type="ChEBI" id="CHEBI:17826"/>
        <dbReference type="ChEBI" id="CHEBI:29950"/>
        <dbReference type="ChEBI" id="CHEBI:50058"/>
        <dbReference type="ChEBI" id="CHEBI:57856"/>
        <dbReference type="ChEBI" id="CHEBI:57925"/>
        <dbReference type="ChEBI" id="CHEBI:59789"/>
        <dbReference type="ChEBI" id="CHEBI:183640"/>
        <dbReference type="EC" id="2.1.1.137"/>
    </reaction>
</comment>
<dbReference type="EC" id="2.1.1.137" evidence="4"/>
<feature type="transmembrane region" description="Helical" evidence="9">
    <location>
        <begin position="287"/>
        <end position="309"/>
    </location>
</feature>
<dbReference type="Proteomes" id="UP000178885">
    <property type="component" value="Unassembled WGS sequence"/>
</dbReference>
<dbReference type="STRING" id="1817760.A2151_00075"/>
<feature type="transmembrane region" description="Helical" evidence="9">
    <location>
        <begin position="321"/>
        <end position="339"/>
    </location>
</feature>
<evidence type="ECO:0000256" key="9">
    <source>
        <dbReference type="SAM" id="Phobius"/>
    </source>
</evidence>
<gene>
    <name evidence="11" type="ORF">A2151_00075</name>
</gene>
<evidence type="ECO:0000256" key="5">
    <source>
        <dbReference type="ARBA" id="ARBA00034545"/>
    </source>
</evidence>
<dbReference type="InterPro" id="IPR026669">
    <property type="entry name" value="Arsenite_MeTrfase-like"/>
</dbReference>
<organism evidence="11 12">
    <name type="scientific">Candidatus Muproteobacteria bacterium RBG_16_65_34</name>
    <dbReference type="NCBI Taxonomy" id="1817760"/>
    <lineage>
        <taxon>Bacteria</taxon>
        <taxon>Pseudomonadati</taxon>
        <taxon>Pseudomonadota</taxon>
        <taxon>Candidatus Muproteobacteria</taxon>
    </lineage>
</organism>
<comment type="similarity">
    <text evidence="3">Belongs to the methyltransferase superfamily. Arsenite methyltransferase family.</text>
</comment>
<keyword evidence="9" id="KW-1133">Transmembrane helix</keyword>
<comment type="catalytic activity">
    <reaction evidence="7">
        <text>arsenic triglutathione + 2 [thioredoxin]-dithiol + 2 S-adenosyl-L-methionine + H2O = dimethylarsinous acid + 2 [thioredoxin]-disulfide + 3 glutathione + 2 S-adenosyl-L-homocysteine + 2 H(+)</text>
        <dbReference type="Rhea" id="RHEA:69464"/>
        <dbReference type="Rhea" id="RHEA-COMP:10698"/>
        <dbReference type="Rhea" id="RHEA-COMP:10700"/>
        <dbReference type="ChEBI" id="CHEBI:15377"/>
        <dbReference type="ChEBI" id="CHEBI:15378"/>
        <dbReference type="ChEBI" id="CHEBI:23808"/>
        <dbReference type="ChEBI" id="CHEBI:29950"/>
        <dbReference type="ChEBI" id="CHEBI:50058"/>
        <dbReference type="ChEBI" id="CHEBI:57856"/>
        <dbReference type="ChEBI" id="CHEBI:57925"/>
        <dbReference type="ChEBI" id="CHEBI:59789"/>
        <dbReference type="ChEBI" id="CHEBI:183640"/>
        <dbReference type="EC" id="2.1.1.137"/>
    </reaction>
</comment>
<protein>
    <recommendedName>
        <fullName evidence="5">Arsenite methyltransferase</fullName>
        <ecNumber evidence="4">2.1.1.137</ecNumber>
    </recommendedName>
</protein>
<dbReference type="PANTHER" id="PTHR43675:SF8">
    <property type="entry name" value="ARSENITE METHYLTRANSFERASE"/>
    <property type="match status" value="1"/>
</dbReference>
<evidence type="ECO:0000256" key="6">
    <source>
        <dbReference type="ARBA" id="ARBA00047941"/>
    </source>
</evidence>
<dbReference type="PANTHER" id="PTHR43675">
    <property type="entry name" value="ARSENITE METHYLTRANSFERASE"/>
    <property type="match status" value="1"/>
</dbReference>
<dbReference type="SUPFAM" id="SSF53335">
    <property type="entry name" value="S-adenosyl-L-methionine-dependent methyltransferases"/>
    <property type="match status" value="1"/>
</dbReference>
<keyword evidence="9" id="KW-0472">Membrane</keyword>
<dbReference type="GO" id="GO:0030791">
    <property type="term" value="F:arsenite methyltransferase activity"/>
    <property type="evidence" value="ECO:0007669"/>
    <property type="project" value="UniProtKB-EC"/>
</dbReference>
<name>A0A1F6TVG8_9PROT</name>
<evidence type="ECO:0000256" key="2">
    <source>
        <dbReference type="ARBA" id="ARBA00022691"/>
    </source>
</evidence>
<evidence type="ECO:0000256" key="1">
    <source>
        <dbReference type="ARBA" id="ARBA00022679"/>
    </source>
</evidence>
<dbReference type="CDD" id="cd02440">
    <property type="entry name" value="AdoMet_MTases"/>
    <property type="match status" value="1"/>
</dbReference>
<keyword evidence="2" id="KW-0949">S-adenosyl-L-methionine</keyword>
<dbReference type="EMBL" id="MFSU01000008">
    <property type="protein sequence ID" value="OGI49086.1"/>
    <property type="molecule type" value="Genomic_DNA"/>
</dbReference>
<accession>A0A1F6TVG8</accession>
<evidence type="ECO:0000313" key="12">
    <source>
        <dbReference type="Proteomes" id="UP000178885"/>
    </source>
</evidence>
<evidence type="ECO:0000259" key="10">
    <source>
        <dbReference type="Pfam" id="PF13847"/>
    </source>
</evidence>
<dbReference type="InterPro" id="IPR029063">
    <property type="entry name" value="SAM-dependent_MTases_sf"/>
</dbReference>
<dbReference type="AlphaFoldDB" id="A0A1F6TVG8"/>
<feature type="transmembrane region" description="Helical" evidence="9">
    <location>
        <begin position="378"/>
        <end position="396"/>
    </location>
</feature>
<dbReference type="Pfam" id="PF13847">
    <property type="entry name" value="Methyltransf_31"/>
    <property type="match status" value="1"/>
</dbReference>
<feature type="transmembrane region" description="Helical" evidence="9">
    <location>
        <begin position="425"/>
        <end position="443"/>
    </location>
</feature>
<sequence>MIALANYKREIILRAVQQMYTEVARSPGKPFHFLVGRASGRLAGYPEAELDALPPAAVESFAGVAYPFAANAIRPGDTVLDVGSGSGTDVLIAARRAGPEGKVYALDMTEAMRAKLRANLAAAGIGNVEILAGEMEAIPLPAESVDVVTSNGVLNLAPDKGKAIAEIFRVLKPGGRLQLADIALGKSVSFKHRQDPELWAECIVGAIEEDKYLGMLRAAGFRDIEVLGHMDFFASSPSEDTRKIARAFDARALTLRASKPSGAELERTLAADTPGKRAFSRFARQSAGVAGAVFAGALCAGAPALVSAFTALGAGAFIQHAYTFPLFAALVGAAVWLLYRAARVRAYRAPFWVGLAGGAVAVASGWLALVGIFPFMAWWPNVALAALFGAGLWSFLNARRADSCLDEMIREAGLRAARPPLPRRIARGAALAVVAATALYGISKSIDVFMPPPAAAHAASR</sequence>
<dbReference type="InterPro" id="IPR025714">
    <property type="entry name" value="Methyltranfer_dom"/>
</dbReference>
<reference evidence="11 12" key="1">
    <citation type="journal article" date="2016" name="Nat. Commun.">
        <title>Thousands of microbial genomes shed light on interconnected biogeochemical processes in an aquifer system.</title>
        <authorList>
            <person name="Anantharaman K."/>
            <person name="Brown C.T."/>
            <person name="Hug L.A."/>
            <person name="Sharon I."/>
            <person name="Castelle C.J."/>
            <person name="Probst A.J."/>
            <person name="Thomas B.C."/>
            <person name="Singh A."/>
            <person name="Wilkins M.J."/>
            <person name="Karaoz U."/>
            <person name="Brodie E.L."/>
            <person name="Williams K.H."/>
            <person name="Hubbard S.S."/>
            <person name="Banfield J.F."/>
        </authorList>
    </citation>
    <scope>NUCLEOTIDE SEQUENCE [LARGE SCALE GENOMIC DNA]</scope>
</reference>
<evidence type="ECO:0000256" key="8">
    <source>
        <dbReference type="ARBA" id="ARBA00048428"/>
    </source>
</evidence>
<proteinExistence type="inferred from homology"/>
<keyword evidence="1" id="KW-0808">Transferase</keyword>
<feature type="transmembrane region" description="Helical" evidence="9">
    <location>
        <begin position="351"/>
        <end position="372"/>
    </location>
</feature>
<keyword evidence="9" id="KW-0812">Transmembrane</keyword>
<comment type="caution">
    <text evidence="11">The sequence shown here is derived from an EMBL/GenBank/DDBJ whole genome shotgun (WGS) entry which is preliminary data.</text>
</comment>
<feature type="domain" description="Methyltransferase" evidence="10">
    <location>
        <begin position="75"/>
        <end position="220"/>
    </location>
</feature>
<comment type="catalytic activity">
    <reaction evidence="8">
        <text>arsenic triglutathione + 3 [thioredoxin]-dithiol + 3 S-adenosyl-L-methionine = trimethylarsine + 3 [thioredoxin]-disulfide + 3 glutathione + 3 S-adenosyl-L-homocysteine + 3 H(+)</text>
        <dbReference type="Rhea" id="RHEA:69432"/>
        <dbReference type="Rhea" id="RHEA-COMP:10698"/>
        <dbReference type="Rhea" id="RHEA-COMP:10700"/>
        <dbReference type="ChEBI" id="CHEBI:15378"/>
        <dbReference type="ChEBI" id="CHEBI:27130"/>
        <dbReference type="ChEBI" id="CHEBI:29950"/>
        <dbReference type="ChEBI" id="CHEBI:50058"/>
        <dbReference type="ChEBI" id="CHEBI:57856"/>
        <dbReference type="ChEBI" id="CHEBI:57925"/>
        <dbReference type="ChEBI" id="CHEBI:59789"/>
        <dbReference type="ChEBI" id="CHEBI:183640"/>
        <dbReference type="EC" id="2.1.1.137"/>
    </reaction>
</comment>
<dbReference type="Gene3D" id="3.40.50.150">
    <property type="entry name" value="Vaccinia Virus protein VP39"/>
    <property type="match status" value="1"/>
</dbReference>